<feature type="binding site" description="axial binding residue" evidence="11">
    <location>
        <position position="314"/>
    </location>
    <ligand>
        <name>heme</name>
        <dbReference type="ChEBI" id="CHEBI:30413"/>
        <label>4</label>
    </ligand>
    <ligandPart>
        <name>Fe</name>
        <dbReference type="ChEBI" id="CHEBI:18248"/>
    </ligandPart>
</feature>
<comment type="PTM">
    <text evidence="9 10">Binds 4 heme groups per subunit.</text>
</comment>
<dbReference type="Pfam" id="PF02276">
    <property type="entry name" value="CytoC_RC"/>
    <property type="match status" value="1"/>
</dbReference>
<feature type="binding site" description="covalent" evidence="10">
    <location>
        <position position="250"/>
    </location>
    <ligand>
        <name>heme</name>
        <dbReference type="ChEBI" id="CHEBI:30413"/>
        <label>3</label>
    </ligand>
</feature>
<feature type="binding site" description="axial binding residue" evidence="11">
    <location>
        <position position="239"/>
    </location>
    <ligand>
        <name>heme</name>
        <dbReference type="ChEBI" id="CHEBI:30413"/>
        <label>3</label>
    </ligand>
    <ligandPart>
        <name>Fe</name>
        <dbReference type="ChEBI" id="CHEBI:18248"/>
    </ligandPart>
</feature>
<dbReference type="AlphaFoldDB" id="A0A254PWS2"/>
<evidence type="ECO:0000256" key="2">
    <source>
        <dbReference type="ARBA" id="ARBA00015978"/>
    </source>
</evidence>
<sequence length="372" mass="40520">MKQLRKFLMLPALLLGTLLLSSCGERPPIEAVQHGYRGTAMDLIYNPRILAGQAEKNAVPVSSGPASADGPKAGAVYQNVKVLNNLSVGQFTSFMVAMTSWVAPEQGCAYCHNVNNFADESLYTKGVARNMILMTQRVNTQWQSHVAQTGVTCYTCHRGNNIPQNVWFEDPTQKVGNGMLGNKNGQNSPVEGSGYASLPNNTFAAYLLNDQKIRVNGETALPTGNKSSINATEGTYGLMMHFSKSLGVNCTYCHNTRSVASWEESPPQKSTAWYAIRMSRDLNKNYMEPIQELFPPHRLGPTGDVAKNNCATCHQGAYKPLYGISMLSDYPYLTGPAMTTQKAPNYPYLNGPAKSMPKSTDALAPAKSVAMK</sequence>
<dbReference type="InterPro" id="IPR003158">
    <property type="entry name" value="Photosyn_RC_cyt_c-su"/>
</dbReference>
<dbReference type="EMBL" id="NGUP01000001">
    <property type="protein sequence ID" value="OWS71010.1"/>
    <property type="molecule type" value="Genomic_DNA"/>
</dbReference>
<dbReference type="SUPFAM" id="SSF48695">
    <property type="entry name" value="Multiheme cytochromes"/>
    <property type="match status" value="1"/>
</dbReference>
<evidence type="ECO:0000256" key="4">
    <source>
        <dbReference type="ARBA" id="ARBA00022531"/>
    </source>
</evidence>
<feature type="binding site" description="covalent" evidence="10">
    <location>
        <position position="253"/>
    </location>
    <ligand>
        <name>heme</name>
        <dbReference type="ChEBI" id="CHEBI:30413"/>
        <label>3</label>
    </ligand>
</feature>
<dbReference type="GO" id="GO:0019684">
    <property type="term" value="P:photosynthesis, light reaction"/>
    <property type="evidence" value="ECO:0007669"/>
    <property type="project" value="InterPro"/>
</dbReference>
<feature type="signal peptide" evidence="12">
    <location>
        <begin position="1"/>
        <end position="22"/>
    </location>
</feature>
<dbReference type="GO" id="GO:0009055">
    <property type="term" value="F:electron transfer activity"/>
    <property type="evidence" value="ECO:0007669"/>
    <property type="project" value="InterPro"/>
</dbReference>
<dbReference type="NCBIfam" id="NF040706">
    <property type="entry name" value="photo_cyt_PufC"/>
    <property type="match status" value="1"/>
</dbReference>
<feature type="binding site" description="covalent" evidence="10">
    <location>
        <position position="108"/>
    </location>
    <ligand>
        <name>heme</name>
        <dbReference type="ChEBI" id="CHEBI:30413"/>
        <label>1</label>
    </ligand>
</feature>
<protein>
    <recommendedName>
        <fullName evidence="2 9">Photosynthetic reaction center cytochrome c subunit</fullName>
    </recommendedName>
</protein>
<evidence type="ECO:0000256" key="3">
    <source>
        <dbReference type="ARBA" id="ARBA00022448"/>
    </source>
</evidence>
<evidence type="ECO:0000256" key="12">
    <source>
        <dbReference type="SAM" id="SignalP"/>
    </source>
</evidence>
<dbReference type="RefSeq" id="WP_088524715.1">
    <property type="nucleotide sequence ID" value="NZ_NGUP01000001.1"/>
</dbReference>
<feature type="binding site" description="axial binding residue" evidence="11">
    <location>
        <position position="95"/>
    </location>
    <ligand>
        <name>heme</name>
        <dbReference type="ChEBI" id="CHEBI:30413"/>
        <label>1</label>
    </ligand>
    <ligandPart>
        <name>Fe</name>
        <dbReference type="ChEBI" id="CHEBI:18248"/>
    </ligandPart>
</feature>
<keyword evidence="3 9" id="KW-0813">Transport</keyword>
<keyword evidence="14" id="KW-1185">Reference proteome</keyword>
<feature type="binding site" description="axial binding residue" evidence="11">
    <location>
        <position position="112"/>
    </location>
    <ligand>
        <name>heme</name>
        <dbReference type="ChEBI" id="CHEBI:30413"/>
        <label>1</label>
    </ligand>
    <ligandPart>
        <name>Fe</name>
        <dbReference type="ChEBI" id="CHEBI:18248"/>
    </ligandPart>
</feature>
<dbReference type="CDD" id="cd09224">
    <property type="entry name" value="CytoC_RC"/>
    <property type="match status" value="1"/>
</dbReference>
<dbReference type="GO" id="GO:0005506">
    <property type="term" value="F:iron ion binding"/>
    <property type="evidence" value="ECO:0007669"/>
    <property type="project" value="InterPro"/>
</dbReference>
<comment type="caution">
    <text evidence="13">The sequence shown here is derived from an EMBL/GenBank/DDBJ whole genome shotgun (WGS) entry which is preliminary data.</text>
</comment>
<accession>A0A254PWS2</accession>
<dbReference type="OrthoDB" id="9813732at2"/>
<dbReference type="Gene3D" id="1.10.468.10">
    <property type="entry name" value="Photosynthetic Reaction Center, subunit C, domain 2"/>
    <property type="match status" value="2"/>
</dbReference>
<comment type="function">
    <text evidence="1 9">The reaction center of purple bacteria contains a tightly bound cytochrome molecule which re-reduces the photo oxidized primary electron donor.</text>
</comment>
<feature type="binding site" description="covalent" evidence="10">
    <location>
        <position position="156"/>
    </location>
    <ligand>
        <name>heme</name>
        <dbReference type="ChEBI" id="CHEBI:30413"/>
        <label>2</label>
    </ligand>
</feature>
<feature type="binding site" description="axial binding residue" evidence="11">
    <location>
        <position position="254"/>
    </location>
    <ligand>
        <name>heme</name>
        <dbReference type="ChEBI" id="CHEBI:30413"/>
        <label>3</label>
    </ligand>
    <ligandPart>
        <name>Fe</name>
        <dbReference type="ChEBI" id="CHEBI:18248"/>
    </ligandPart>
</feature>
<dbReference type="InterPro" id="IPR023119">
    <property type="entry name" value="Multihaem_cyt_PRC_cyt_su-like"/>
</dbReference>
<reference evidence="13 14" key="1">
    <citation type="submission" date="2017-05" db="EMBL/GenBank/DDBJ databases">
        <title>Genome of Polynucleobacter sp. MWH-Feld-100.</title>
        <authorList>
            <person name="Hahn M.W."/>
        </authorList>
    </citation>
    <scope>NUCLEOTIDE SEQUENCE [LARGE SCALE GENOMIC DNA]</scope>
    <source>
        <strain evidence="13 14">MWH-Feld-100</strain>
    </source>
</reference>
<evidence type="ECO:0000256" key="11">
    <source>
        <dbReference type="PIRSR" id="PIRSR000017-2"/>
    </source>
</evidence>
<feature type="binding site" description="axial binding residue" evidence="11">
    <location>
        <position position="157"/>
    </location>
    <ligand>
        <name>heme</name>
        <dbReference type="ChEBI" id="CHEBI:30413"/>
        <label>2</label>
    </ligand>
    <ligandPart>
        <name>Fe</name>
        <dbReference type="ChEBI" id="CHEBI:18248"/>
    </ligandPart>
</feature>
<dbReference type="GO" id="GO:0030077">
    <property type="term" value="C:plasma membrane light-harvesting complex"/>
    <property type="evidence" value="ECO:0007669"/>
    <property type="project" value="InterPro"/>
</dbReference>
<evidence type="ECO:0000256" key="6">
    <source>
        <dbReference type="ARBA" id="ARBA00022723"/>
    </source>
</evidence>
<name>A0A254PWS2_9BURK</name>
<keyword evidence="9" id="KW-0674">Reaction center</keyword>
<feature type="binding site" description="covalent" evidence="10">
    <location>
        <position position="111"/>
    </location>
    <ligand>
        <name>heme</name>
        <dbReference type="ChEBI" id="CHEBI:30413"/>
        <label>1</label>
    </ligand>
</feature>
<keyword evidence="5 9" id="KW-0349">Heme</keyword>
<keyword evidence="12" id="KW-0732">Signal</keyword>
<keyword evidence="7 9" id="KW-0249">Electron transport</keyword>
<evidence type="ECO:0000256" key="10">
    <source>
        <dbReference type="PIRSR" id="PIRSR000017-1"/>
    </source>
</evidence>
<proteinExistence type="predicted"/>
<feature type="binding site" description="covalent" evidence="10">
    <location>
        <position position="310"/>
    </location>
    <ligand>
        <name>heme</name>
        <dbReference type="ChEBI" id="CHEBI:30413"/>
        <label>4</label>
    </ligand>
</feature>
<dbReference type="GO" id="GO:0020037">
    <property type="term" value="F:heme binding"/>
    <property type="evidence" value="ECO:0007669"/>
    <property type="project" value="InterPro"/>
</dbReference>
<organism evidence="13 14">
    <name type="scientific">Polynucleobacter campilacus</name>
    <dbReference type="NCBI Taxonomy" id="1743163"/>
    <lineage>
        <taxon>Bacteria</taxon>
        <taxon>Pseudomonadati</taxon>
        <taxon>Pseudomonadota</taxon>
        <taxon>Betaproteobacteria</taxon>
        <taxon>Burkholderiales</taxon>
        <taxon>Burkholderiaceae</taxon>
        <taxon>Polynucleobacter</taxon>
    </lineage>
</organism>
<feature type="binding site" description="covalent" evidence="10">
    <location>
        <position position="313"/>
    </location>
    <ligand>
        <name>heme</name>
        <dbReference type="ChEBI" id="CHEBI:30413"/>
        <label>4</label>
    </ligand>
</feature>
<evidence type="ECO:0000256" key="8">
    <source>
        <dbReference type="ARBA" id="ARBA00023004"/>
    </source>
</evidence>
<dbReference type="Proteomes" id="UP000197528">
    <property type="component" value="Unassembled WGS sequence"/>
</dbReference>
<dbReference type="InterPro" id="IPR036280">
    <property type="entry name" value="Multihaem_cyt_sf"/>
</dbReference>
<feature type="binding site" description="covalent" evidence="10">
    <location>
        <position position="153"/>
    </location>
    <ligand>
        <name>heme</name>
        <dbReference type="ChEBI" id="CHEBI:30413"/>
        <label>2</label>
    </ligand>
</feature>
<evidence type="ECO:0000256" key="7">
    <source>
        <dbReference type="ARBA" id="ARBA00022982"/>
    </source>
</evidence>
<evidence type="ECO:0000256" key="9">
    <source>
        <dbReference type="PIRNR" id="PIRNR000017"/>
    </source>
</evidence>
<gene>
    <name evidence="13" type="ORF">CBI31_01865</name>
</gene>
<keyword evidence="6 9" id="KW-0479">Metal-binding</keyword>
<keyword evidence="4 9" id="KW-0602">Photosynthesis</keyword>
<evidence type="ECO:0000256" key="5">
    <source>
        <dbReference type="ARBA" id="ARBA00022617"/>
    </source>
</evidence>
<evidence type="ECO:0000256" key="1">
    <source>
        <dbReference type="ARBA" id="ARBA00003196"/>
    </source>
</evidence>
<dbReference type="PIRSF" id="PIRSF000017">
    <property type="entry name" value="RC_cytochrome"/>
    <property type="match status" value="1"/>
</dbReference>
<evidence type="ECO:0000313" key="14">
    <source>
        <dbReference type="Proteomes" id="UP000197528"/>
    </source>
</evidence>
<feature type="binding site" description="axial binding residue" evidence="11">
    <location>
        <position position="131"/>
    </location>
    <ligand>
        <name>heme</name>
        <dbReference type="ChEBI" id="CHEBI:30413"/>
        <label>2</label>
    </ligand>
    <ligandPart>
        <name>Fe</name>
        <dbReference type="ChEBI" id="CHEBI:18248"/>
    </ligandPart>
</feature>
<keyword evidence="8 9" id="KW-0408">Iron</keyword>
<evidence type="ECO:0000313" key="13">
    <source>
        <dbReference type="EMBL" id="OWS71010.1"/>
    </source>
</evidence>
<feature type="chain" id="PRO_5012761578" description="Photosynthetic reaction center cytochrome c subunit" evidence="12">
    <location>
        <begin position="23"/>
        <end position="372"/>
    </location>
</feature>
<dbReference type="PROSITE" id="PS51257">
    <property type="entry name" value="PROKAR_LIPOPROTEIN"/>
    <property type="match status" value="1"/>
</dbReference>
<feature type="binding site" description="axial binding residue" evidence="11">
    <location>
        <position position="145"/>
    </location>
    <ligand>
        <name>heme</name>
        <dbReference type="ChEBI" id="CHEBI:30413"/>
        <label>4</label>
    </ligand>
    <ligandPart>
        <name>Fe</name>
        <dbReference type="ChEBI" id="CHEBI:18248"/>
    </ligandPart>
</feature>